<keyword evidence="1" id="KW-0472">Membrane</keyword>
<proteinExistence type="predicted"/>
<organism evidence="2 3">
    <name type="scientific">Candidatus Gottesmanbacteria bacterium RIFCSPLOWO2_01_FULL_46_9</name>
    <dbReference type="NCBI Taxonomy" id="1798394"/>
    <lineage>
        <taxon>Bacteria</taxon>
        <taxon>Candidatus Gottesmaniibacteriota</taxon>
    </lineage>
</organism>
<dbReference type="AlphaFoldDB" id="A0A1F6B3I0"/>
<protein>
    <recommendedName>
        <fullName evidence="4">HTH cro/C1-type domain-containing protein</fullName>
    </recommendedName>
</protein>
<name>A0A1F6B3I0_9BACT</name>
<dbReference type="InterPro" id="IPR010982">
    <property type="entry name" value="Lambda_DNA-bd_dom_sf"/>
</dbReference>
<dbReference type="PANTHER" id="PTHR34475">
    <property type="match status" value="1"/>
</dbReference>
<dbReference type="InterPro" id="IPR050400">
    <property type="entry name" value="Bact_Cytoskel_RodZ"/>
</dbReference>
<comment type="caution">
    <text evidence="2">The sequence shown here is derived from an EMBL/GenBank/DDBJ whole genome shotgun (WGS) entry which is preliminary data.</text>
</comment>
<keyword evidence="1" id="KW-1133">Transmembrane helix</keyword>
<evidence type="ECO:0000313" key="3">
    <source>
        <dbReference type="Proteomes" id="UP000176450"/>
    </source>
</evidence>
<evidence type="ECO:0000256" key="1">
    <source>
        <dbReference type="SAM" id="Phobius"/>
    </source>
</evidence>
<dbReference type="Gene3D" id="1.10.260.40">
    <property type="entry name" value="lambda repressor-like DNA-binding domains"/>
    <property type="match status" value="1"/>
</dbReference>
<reference evidence="2 3" key="1">
    <citation type="journal article" date="2016" name="Nat. Commun.">
        <title>Thousands of microbial genomes shed light on interconnected biogeochemical processes in an aquifer system.</title>
        <authorList>
            <person name="Anantharaman K."/>
            <person name="Brown C.T."/>
            <person name="Hug L.A."/>
            <person name="Sharon I."/>
            <person name="Castelle C.J."/>
            <person name="Probst A.J."/>
            <person name="Thomas B.C."/>
            <person name="Singh A."/>
            <person name="Wilkins M.J."/>
            <person name="Karaoz U."/>
            <person name="Brodie E.L."/>
            <person name="Williams K.H."/>
            <person name="Hubbard S.S."/>
            <person name="Banfield J.F."/>
        </authorList>
    </citation>
    <scope>NUCLEOTIDE SEQUENCE [LARGE SCALE GENOMIC DNA]</scope>
</reference>
<dbReference type="Pfam" id="PF09136">
    <property type="entry name" value="Glucodextran_B"/>
    <property type="match status" value="1"/>
</dbReference>
<dbReference type="Gene3D" id="2.60.40.10">
    <property type="entry name" value="Immunoglobulins"/>
    <property type="match status" value="1"/>
</dbReference>
<keyword evidence="1" id="KW-0812">Transmembrane</keyword>
<dbReference type="GO" id="GO:0003677">
    <property type="term" value="F:DNA binding"/>
    <property type="evidence" value="ECO:0007669"/>
    <property type="project" value="InterPro"/>
</dbReference>
<dbReference type="Proteomes" id="UP000176450">
    <property type="component" value="Unassembled WGS sequence"/>
</dbReference>
<dbReference type="CDD" id="cd00093">
    <property type="entry name" value="HTH_XRE"/>
    <property type="match status" value="1"/>
</dbReference>
<dbReference type="EMBL" id="MFJX01000010">
    <property type="protein sequence ID" value="OGG31489.1"/>
    <property type="molecule type" value="Genomic_DNA"/>
</dbReference>
<evidence type="ECO:0008006" key="4">
    <source>
        <dbReference type="Google" id="ProtNLM"/>
    </source>
</evidence>
<feature type="transmembrane region" description="Helical" evidence="1">
    <location>
        <begin position="105"/>
        <end position="123"/>
    </location>
</feature>
<dbReference type="PANTHER" id="PTHR34475:SF1">
    <property type="entry name" value="CYTOSKELETON PROTEIN RODZ"/>
    <property type="match status" value="1"/>
</dbReference>
<gene>
    <name evidence="2" type="ORF">A3A63_01035</name>
</gene>
<accession>A0A1F6B3I0</accession>
<dbReference type="InterPro" id="IPR001387">
    <property type="entry name" value="Cro/C1-type_HTH"/>
</dbReference>
<dbReference type="InterPro" id="IPR013783">
    <property type="entry name" value="Ig-like_fold"/>
</dbReference>
<dbReference type="Pfam" id="PF13413">
    <property type="entry name" value="HTH_25"/>
    <property type="match status" value="1"/>
</dbReference>
<evidence type="ECO:0000313" key="2">
    <source>
        <dbReference type="EMBL" id="OGG31489.1"/>
    </source>
</evidence>
<sequence length="211" mass="23265">MRTVGEMLREARESKSLTLKEVEDGTKIRLKFLTAIEADDFTTMPSLSYAKGFVKNYSDFLGLNSTTVLAFFRRQTVEVSRSSLLPKGMGEPLNRSVLQLTPGKFISIIVAVLVSLFLVYLAVQYRTLQQPPTLVVDEPKSQAVVTSKRIDVLGKTDPDATITINGINVLVRSDGKFFDQISLEPGVNKVSVVAISRLGKITIQTIEIGLK</sequence>